<keyword evidence="2" id="KW-1185">Reference proteome</keyword>
<evidence type="ECO:0000313" key="2">
    <source>
        <dbReference type="Proteomes" id="UP001549036"/>
    </source>
</evidence>
<sequence>MLVGLGPLGLSYILRAEGMGYFRRGAAAPQIEAGQLEIVEGAPKFT</sequence>
<dbReference type="RefSeq" id="WP_189521462.1">
    <property type="nucleotide sequence ID" value="NZ_JBEPLM010000007.1"/>
</dbReference>
<dbReference type="EMBL" id="JBEPLM010000007">
    <property type="protein sequence ID" value="MET3594722.1"/>
    <property type="molecule type" value="Genomic_DNA"/>
</dbReference>
<organism evidence="1 2">
    <name type="scientific">Mesorhizobium shonense</name>
    <dbReference type="NCBI Taxonomy" id="1209948"/>
    <lineage>
        <taxon>Bacteria</taxon>
        <taxon>Pseudomonadati</taxon>
        <taxon>Pseudomonadota</taxon>
        <taxon>Alphaproteobacteria</taxon>
        <taxon>Hyphomicrobiales</taxon>
        <taxon>Phyllobacteriaceae</taxon>
        <taxon>Mesorhizobium</taxon>
    </lineage>
</organism>
<protein>
    <submittedName>
        <fullName evidence="1">Uncharacterized protein</fullName>
    </submittedName>
</protein>
<dbReference type="Proteomes" id="UP001549036">
    <property type="component" value="Unassembled WGS sequence"/>
</dbReference>
<gene>
    <name evidence="1" type="ORF">ABID26_004130</name>
</gene>
<proteinExistence type="predicted"/>
<name>A0ABV2HX87_9HYPH</name>
<accession>A0ABV2HX87</accession>
<comment type="caution">
    <text evidence="1">The sequence shown here is derived from an EMBL/GenBank/DDBJ whole genome shotgun (WGS) entry which is preliminary data.</text>
</comment>
<reference evidence="1 2" key="1">
    <citation type="submission" date="2024-06" db="EMBL/GenBank/DDBJ databases">
        <title>Genomic Encyclopedia of Type Strains, Phase IV (KMG-IV): sequencing the most valuable type-strain genomes for metagenomic binning, comparative biology and taxonomic classification.</title>
        <authorList>
            <person name="Goeker M."/>
        </authorList>
    </citation>
    <scope>NUCLEOTIDE SEQUENCE [LARGE SCALE GENOMIC DNA]</scope>
    <source>
        <strain evidence="1 2">DSM 29846</strain>
    </source>
</reference>
<evidence type="ECO:0000313" key="1">
    <source>
        <dbReference type="EMBL" id="MET3594722.1"/>
    </source>
</evidence>